<dbReference type="AlphaFoldDB" id="A0A8J7CG06"/>
<dbReference type="SUPFAM" id="SSF89360">
    <property type="entry name" value="HesB-like domain"/>
    <property type="match status" value="1"/>
</dbReference>
<feature type="non-terminal residue" evidence="1">
    <location>
        <position position="45"/>
    </location>
</feature>
<evidence type="ECO:0000313" key="2">
    <source>
        <dbReference type="Proteomes" id="UP000598633"/>
    </source>
</evidence>
<reference evidence="1 2" key="1">
    <citation type="submission" date="2020-08" db="EMBL/GenBank/DDBJ databases">
        <title>Acidobacteriota in marine sediments use diverse sulfur dissimilation pathways.</title>
        <authorList>
            <person name="Wasmund K."/>
        </authorList>
    </citation>
    <scope>NUCLEOTIDE SEQUENCE [LARGE SCALE GENOMIC DNA]</scope>
    <source>
        <strain evidence="1">MAG AM3-A</strain>
    </source>
</reference>
<name>A0A8J7CG06_9BACT</name>
<gene>
    <name evidence="1" type="ORF">IFJ97_02430</name>
</gene>
<organism evidence="1 2">
    <name type="scientific">Candidatus Sulfomarinibacter kjeldsenii</name>
    <dbReference type="NCBI Taxonomy" id="2885994"/>
    <lineage>
        <taxon>Bacteria</taxon>
        <taxon>Pseudomonadati</taxon>
        <taxon>Acidobacteriota</taxon>
        <taxon>Thermoanaerobaculia</taxon>
        <taxon>Thermoanaerobaculales</taxon>
        <taxon>Candidatus Sulfomarinibacteraceae</taxon>
        <taxon>Candidatus Sulfomarinibacter</taxon>
    </lineage>
</organism>
<dbReference type="EMBL" id="JACXWA010000041">
    <property type="protein sequence ID" value="MBD3870199.1"/>
    <property type="molecule type" value="Genomic_DNA"/>
</dbReference>
<comment type="caution">
    <text evidence="1">The sequence shown here is derived from an EMBL/GenBank/DDBJ whole genome shotgun (WGS) entry which is preliminary data.</text>
</comment>
<dbReference type="Proteomes" id="UP000598633">
    <property type="component" value="Unassembled WGS sequence"/>
</dbReference>
<dbReference type="Gene3D" id="2.60.300.12">
    <property type="entry name" value="HesB-like domain"/>
    <property type="match status" value="1"/>
</dbReference>
<dbReference type="InterPro" id="IPR035903">
    <property type="entry name" value="HesB-like_dom_sf"/>
</dbReference>
<evidence type="ECO:0000313" key="1">
    <source>
        <dbReference type="EMBL" id="MBD3870199.1"/>
    </source>
</evidence>
<proteinExistence type="predicted"/>
<protein>
    <submittedName>
        <fullName evidence="1">Iron-sulfur cluster insertion protein ErpA</fullName>
    </submittedName>
</protein>
<sequence>MITFSEKAVEKVNEFAAGMPEAEGKELRIFIQGVGCSGFSYGFTF</sequence>
<accession>A0A8J7CG06</accession>